<dbReference type="GeneID" id="55999320"/>
<evidence type="ECO:0000313" key="3">
    <source>
        <dbReference type="Proteomes" id="UP000509510"/>
    </source>
</evidence>
<dbReference type="EMBL" id="CP055903">
    <property type="protein sequence ID" value="QKX64668.1"/>
    <property type="molecule type" value="Genomic_DNA"/>
</dbReference>
<sequence>MMFKPAVLLAALAVLSAALPADVKRDSAEVAKRDTLVKFSTDVDGIVGIDDLAKRKEETEHVADLAKRKQDTGDLAKRDEETDDVGFLAKRKEKSGDVGDFAKRKEESGGVGDLAKRIGSEEEIGIDELA</sequence>
<evidence type="ECO:0000256" key="1">
    <source>
        <dbReference type="SAM" id="SignalP"/>
    </source>
</evidence>
<accession>A0A7H8RF52</accession>
<reference evidence="3" key="1">
    <citation type="submission" date="2020-06" db="EMBL/GenBank/DDBJ databases">
        <title>A chromosome-scale genome assembly of Talaromyces rugulosus W13939.</title>
        <authorList>
            <person name="Wang B."/>
            <person name="Guo L."/>
            <person name="Ye K."/>
            <person name="Wang L."/>
        </authorList>
    </citation>
    <scope>NUCLEOTIDE SEQUENCE [LARGE SCALE GENOMIC DNA]</scope>
    <source>
        <strain evidence="3">W13939</strain>
    </source>
</reference>
<feature type="chain" id="PRO_5028870772" evidence="1">
    <location>
        <begin position="19"/>
        <end position="130"/>
    </location>
</feature>
<feature type="signal peptide" evidence="1">
    <location>
        <begin position="1"/>
        <end position="18"/>
    </location>
</feature>
<dbReference type="RefSeq" id="XP_035350841.1">
    <property type="nucleotide sequence ID" value="XM_035494948.1"/>
</dbReference>
<dbReference type="AlphaFoldDB" id="A0A7H8RF52"/>
<organism evidence="2 3">
    <name type="scientific">Talaromyces rugulosus</name>
    <name type="common">Penicillium rugulosum</name>
    <dbReference type="NCBI Taxonomy" id="121627"/>
    <lineage>
        <taxon>Eukaryota</taxon>
        <taxon>Fungi</taxon>
        <taxon>Dikarya</taxon>
        <taxon>Ascomycota</taxon>
        <taxon>Pezizomycotina</taxon>
        <taxon>Eurotiomycetes</taxon>
        <taxon>Eurotiomycetidae</taxon>
        <taxon>Eurotiales</taxon>
        <taxon>Trichocomaceae</taxon>
        <taxon>Talaromyces</taxon>
        <taxon>Talaromyces sect. Islandici</taxon>
    </lineage>
</organism>
<keyword evidence="3" id="KW-1185">Reference proteome</keyword>
<gene>
    <name evidence="2" type="ORF">TRUGW13939_11844</name>
</gene>
<name>A0A7H8RF52_TALRU</name>
<dbReference type="Proteomes" id="UP000509510">
    <property type="component" value="Chromosome VI"/>
</dbReference>
<keyword evidence="1" id="KW-0732">Signal</keyword>
<evidence type="ECO:0000313" key="2">
    <source>
        <dbReference type="EMBL" id="QKX64668.1"/>
    </source>
</evidence>
<protein>
    <submittedName>
        <fullName evidence="2">Uncharacterized protein</fullName>
    </submittedName>
</protein>
<proteinExistence type="predicted"/>
<dbReference type="KEGG" id="trg:TRUGW13939_11844"/>